<feature type="compositionally biased region" description="Acidic residues" evidence="4">
    <location>
        <begin position="40"/>
        <end position="66"/>
    </location>
</feature>
<dbReference type="Proteomes" id="UP000224006">
    <property type="component" value="Unassembled WGS sequence"/>
</dbReference>
<dbReference type="InterPro" id="IPR015943">
    <property type="entry name" value="WD40/YVTN_repeat-like_dom_sf"/>
</dbReference>
<dbReference type="STRING" id="94643.A0A2A9M6C6"/>
<feature type="compositionally biased region" description="Polar residues" evidence="4">
    <location>
        <begin position="1"/>
        <end position="14"/>
    </location>
</feature>
<dbReference type="GeneID" id="40312106"/>
<keyword evidence="6" id="KW-1185">Reference proteome</keyword>
<sequence length="680" mass="69699">MTPQACASSSSVRENGQDECFLDPSQAVDAEFVLPRGEGAEDDVSMNDEGPEDDEDDGDEVDEDESGFPAAPPGCRWVIETPEGEFLDMDDASASVCPELVAEASRRLRATCEGATDALVAAASLSSPSRFGGRPLVALGSCDDKCRLYLLRSSSLVAEGREALSADAAAGPLALQPSAVLSEGKDTVSATAFSFDGKLLACGCFDGDVRVYLIPADDSAASSSSPSSSSSSSSASASSVSAEAFPVSLLHALTGPAQDVTAVAFHPRGYAVLAASADQTAWVWLLPASLSSAKRAAAPVVLSVFVGSAPLTACAFSADGRNCIVGAEDGSVSVYEAKSGQTLFAFAHPALNPQVQDPGAFVPRPQLLGFGRDAAAPLRADGDAEEDAETARGVVALKLFAGGADEAAAAAGLEGLVCVGYEDGWILLFHEKTGKIHFASSAHLGSVEAVEFVPPPVAASPAAPAPATPTPTPTPTPTAVAADELDSPLGLEFFAPSPRADRASRVGALAAWREQLQQGCLVTAGLEGGVFVWSLSQKKVRASLSLAALSRAAFPALAAAAAKSAEGAEGEARAAEEGPALFAAEEGFTRICRHPRGLPLALAGTTEGKLVLLDLRRGEPLSVWAAHAGAVMEIRSLARGAPGELPREREWEVLSAGEDGLGKLWSFDVLEELRGGASQA</sequence>
<evidence type="ECO:0000256" key="3">
    <source>
        <dbReference type="PROSITE-ProRule" id="PRU00221"/>
    </source>
</evidence>
<evidence type="ECO:0000313" key="5">
    <source>
        <dbReference type="EMBL" id="PFH34028.1"/>
    </source>
</evidence>
<protein>
    <submittedName>
        <fullName evidence="5">WD domain, G-beta repeat-containing protein</fullName>
    </submittedName>
</protein>
<evidence type="ECO:0000256" key="2">
    <source>
        <dbReference type="ARBA" id="ARBA00022737"/>
    </source>
</evidence>
<keyword evidence="1 3" id="KW-0853">WD repeat</keyword>
<dbReference type="SUPFAM" id="SSF50978">
    <property type="entry name" value="WD40 repeat-like"/>
    <property type="match status" value="1"/>
</dbReference>
<organism evidence="5 6">
    <name type="scientific">Besnoitia besnoiti</name>
    <name type="common">Apicomplexan protozoan</name>
    <dbReference type="NCBI Taxonomy" id="94643"/>
    <lineage>
        <taxon>Eukaryota</taxon>
        <taxon>Sar</taxon>
        <taxon>Alveolata</taxon>
        <taxon>Apicomplexa</taxon>
        <taxon>Conoidasida</taxon>
        <taxon>Coccidia</taxon>
        <taxon>Eucoccidiorida</taxon>
        <taxon>Eimeriorina</taxon>
        <taxon>Sarcocystidae</taxon>
        <taxon>Besnoitia</taxon>
    </lineage>
</organism>
<dbReference type="PANTHER" id="PTHR19857">
    <property type="entry name" value="MITOCHONDRIAL DIVISION PROTEIN 1-RELATED"/>
    <property type="match status" value="1"/>
</dbReference>
<proteinExistence type="predicted"/>
<dbReference type="KEGG" id="bbes:BESB_071800"/>
<dbReference type="Pfam" id="PF00400">
    <property type="entry name" value="WD40"/>
    <property type="match status" value="3"/>
</dbReference>
<dbReference type="Gene3D" id="2.130.10.10">
    <property type="entry name" value="YVTN repeat-like/Quinoprotein amine dehydrogenase"/>
    <property type="match status" value="2"/>
</dbReference>
<dbReference type="InterPro" id="IPR036322">
    <property type="entry name" value="WD40_repeat_dom_sf"/>
</dbReference>
<evidence type="ECO:0000256" key="1">
    <source>
        <dbReference type="ARBA" id="ARBA00022574"/>
    </source>
</evidence>
<dbReference type="EMBL" id="NWUJ01000007">
    <property type="protein sequence ID" value="PFH34028.1"/>
    <property type="molecule type" value="Genomic_DNA"/>
</dbReference>
<name>A0A2A9M6C6_BESBE</name>
<gene>
    <name evidence="5" type="ORF">BESB_071800</name>
</gene>
<feature type="repeat" description="WD" evidence="3">
    <location>
        <begin position="253"/>
        <end position="284"/>
    </location>
</feature>
<dbReference type="AlphaFoldDB" id="A0A2A9M6C6"/>
<dbReference type="InterPro" id="IPR001680">
    <property type="entry name" value="WD40_rpt"/>
</dbReference>
<dbReference type="RefSeq" id="XP_029218037.1">
    <property type="nucleotide sequence ID" value="XM_029365553.1"/>
</dbReference>
<dbReference type="InterPro" id="IPR051179">
    <property type="entry name" value="WD_repeat_multifunction"/>
</dbReference>
<dbReference type="SMART" id="SM00320">
    <property type="entry name" value="WD40"/>
    <property type="match status" value="5"/>
</dbReference>
<evidence type="ECO:0000256" key="4">
    <source>
        <dbReference type="SAM" id="MobiDB-lite"/>
    </source>
</evidence>
<keyword evidence="2" id="KW-0677">Repeat</keyword>
<dbReference type="PROSITE" id="PS50082">
    <property type="entry name" value="WD_REPEATS_2"/>
    <property type="match status" value="1"/>
</dbReference>
<feature type="region of interest" description="Disordered" evidence="4">
    <location>
        <begin position="1"/>
        <end position="75"/>
    </location>
</feature>
<dbReference type="OrthoDB" id="10261640at2759"/>
<comment type="caution">
    <text evidence="5">The sequence shown here is derived from an EMBL/GenBank/DDBJ whole genome shotgun (WGS) entry which is preliminary data.</text>
</comment>
<dbReference type="PROSITE" id="PS50294">
    <property type="entry name" value="WD_REPEATS_REGION"/>
    <property type="match status" value="1"/>
</dbReference>
<dbReference type="PANTHER" id="PTHR19857:SF8">
    <property type="entry name" value="ANGIO-ASSOCIATED MIGRATORY CELL PROTEIN"/>
    <property type="match status" value="1"/>
</dbReference>
<dbReference type="VEuPathDB" id="ToxoDB:BESB_071800"/>
<reference evidence="5 6" key="1">
    <citation type="submission" date="2017-09" db="EMBL/GenBank/DDBJ databases">
        <title>Genome sequencing of Besnoitia besnoiti strain Bb-Ger1.</title>
        <authorList>
            <person name="Schares G."/>
            <person name="Venepally P."/>
            <person name="Lorenzi H.A."/>
        </authorList>
    </citation>
    <scope>NUCLEOTIDE SEQUENCE [LARGE SCALE GENOMIC DNA]</scope>
    <source>
        <strain evidence="5 6">Bb-Ger1</strain>
    </source>
</reference>
<accession>A0A2A9M6C6</accession>
<evidence type="ECO:0000313" key="6">
    <source>
        <dbReference type="Proteomes" id="UP000224006"/>
    </source>
</evidence>